<protein>
    <submittedName>
        <fullName evidence="1">Uncharacterized protein</fullName>
    </submittedName>
</protein>
<dbReference type="EMBL" id="PKMF04000719">
    <property type="protein sequence ID" value="KAK7820971.1"/>
    <property type="molecule type" value="Genomic_DNA"/>
</dbReference>
<accession>A0AAW0J3U1</accession>
<sequence length="101" mass="10514">MVMGGLVAVASDGRPVGSFRLVGRLLSSYSCLSISASLQQSNAIGPTITSPHPKATGNTLWVCLSKIPSGLNLLAVVDDDLQKLILLPILLIIRNESVSSG</sequence>
<dbReference type="AlphaFoldDB" id="A0AAW0J3U1"/>
<dbReference type="Proteomes" id="UP000237347">
    <property type="component" value="Unassembled WGS sequence"/>
</dbReference>
<name>A0AAW0J3U1_QUESU</name>
<organism evidence="1 2">
    <name type="scientific">Quercus suber</name>
    <name type="common">Cork oak</name>
    <dbReference type="NCBI Taxonomy" id="58331"/>
    <lineage>
        <taxon>Eukaryota</taxon>
        <taxon>Viridiplantae</taxon>
        <taxon>Streptophyta</taxon>
        <taxon>Embryophyta</taxon>
        <taxon>Tracheophyta</taxon>
        <taxon>Spermatophyta</taxon>
        <taxon>Magnoliopsida</taxon>
        <taxon>eudicotyledons</taxon>
        <taxon>Gunneridae</taxon>
        <taxon>Pentapetalae</taxon>
        <taxon>rosids</taxon>
        <taxon>fabids</taxon>
        <taxon>Fagales</taxon>
        <taxon>Fagaceae</taxon>
        <taxon>Quercus</taxon>
    </lineage>
</organism>
<evidence type="ECO:0000313" key="1">
    <source>
        <dbReference type="EMBL" id="KAK7820971.1"/>
    </source>
</evidence>
<proteinExistence type="predicted"/>
<gene>
    <name evidence="1" type="ORF">CFP56_038351</name>
</gene>
<reference evidence="1 2" key="1">
    <citation type="journal article" date="2018" name="Sci. Data">
        <title>The draft genome sequence of cork oak.</title>
        <authorList>
            <person name="Ramos A.M."/>
            <person name="Usie A."/>
            <person name="Barbosa P."/>
            <person name="Barros P.M."/>
            <person name="Capote T."/>
            <person name="Chaves I."/>
            <person name="Simoes F."/>
            <person name="Abreu I."/>
            <person name="Carrasquinho I."/>
            <person name="Faro C."/>
            <person name="Guimaraes J.B."/>
            <person name="Mendonca D."/>
            <person name="Nobrega F."/>
            <person name="Rodrigues L."/>
            <person name="Saibo N.J.M."/>
            <person name="Varela M.C."/>
            <person name="Egas C."/>
            <person name="Matos J."/>
            <person name="Miguel C.M."/>
            <person name="Oliveira M.M."/>
            <person name="Ricardo C.P."/>
            <person name="Goncalves S."/>
        </authorList>
    </citation>
    <scope>NUCLEOTIDE SEQUENCE [LARGE SCALE GENOMIC DNA]</scope>
    <source>
        <strain evidence="2">cv. HL8</strain>
    </source>
</reference>
<keyword evidence="2" id="KW-1185">Reference proteome</keyword>
<evidence type="ECO:0000313" key="2">
    <source>
        <dbReference type="Proteomes" id="UP000237347"/>
    </source>
</evidence>
<comment type="caution">
    <text evidence="1">The sequence shown here is derived from an EMBL/GenBank/DDBJ whole genome shotgun (WGS) entry which is preliminary data.</text>
</comment>